<dbReference type="Gene3D" id="2.60.120.10">
    <property type="entry name" value="Jelly Rolls"/>
    <property type="match status" value="1"/>
</dbReference>
<dbReference type="InterPro" id="IPR018490">
    <property type="entry name" value="cNMP-bd_dom_sf"/>
</dbReference>
<proteinExistence type="predicted"/>
<accession>A0A7J5A9T4</accession>
<comment type="caution">
    <text evidence="2">The sequence shown here is derived from an EMBL/GenBank/DDBJ whole genome shotgun (WGS) entry which is preliminary data.</text>
</comment>
<protein>
    <submittedName>
        <fullName evidence="2">Crp/Fnr family transcriptional regulator</fullName>
    </submittedName>
</protein>
<dbReference type="InterPro" id="IPR014710">
    <property type="entry name" value="RmlC-like_jellyroll"/>
</dbReference>
<dbReference type="InterPro" id="IPR000595">
    <property type="entry name" value="cNMP-bd_dom"/>
</dbReference>
<evidence type="ECO:0000313" key="3">
    <source>
        <dbReference type="Proteomes" id="UP000467305"/>
    </source>
</evidence>
<gene>
    <name evidence="2" type="ORF">F7018_15595</name>
</gene>
<evidence type="ECO:0000259" key="1">
    <source>
        <dbReference type="Pfam" id="PF00027"/>
    </source>
</evidence>
<feature type="domain" description="Cyclic nucleotide-binding" evidence="1">
    <location>
        <begin position="31"/>
        <end position="115"/>
    </location>
</feature>
<dbReference type="CDD" id="cd00038">
    <property type="entry name" value="CAP_ED"/>
    <property type="match status" value="1"/>
</dbReference>
<dbReference type="AlphaFoldDB" id="A0A7J5A9T4"/>
<sequence length="190" mass="22668">MKHQLKKYMNRYASFSDKEVDLFFTYLEVNTYSKKDVLLNVNQVCKHHYFIIEGLLRAHYINEKGNDKTIQFAIENWWITNLESYVRETPSTFIIDALEKSIILSISKENLEKAFVQIPKLERLFRKIAENTLIAIQRKNEYYLNLSSKERFITLLESIPDFLQRVPMYMIASYLDMTPEYLSEIRKSIS</sequence>
<organism evidence="2 3">
    <name type="scientific">Tenacibaculum aiptasiae</name>
    <dbReference type="NCBI Taxonomy" id="426481"/>
    <lineage>
        <taxon>Bacteria</taxon>
        <taxon>Pseudomonadati</taxon>
        <taxon>Bacteroidota</taxon>
        <taxon>Flavobacteriia</taxon>
        <taxon>Flavobacteriales</taxon>
        <taxon>Flavobacteriaceae</taxon>
        <taxon>Tenacibaculum</taxon>
    </lineage>
</organism>
<dbReference type="Pfam" id="PF00027">
    <property type="entry name" value="cNMP_binding"/>
    <property type="match status" value="1"/>
</dbReference>
<reference evidence="2 3" key="1">
    <citation type="submission" date="2019-09" db="EMBL/GenBank/DDBJ databases">
        <authorList>
            <person name="Cao W.R."/>
        </authorList>
    </citation>
    <scope>NUCLEOTIDE SEQUENCE [LARGE SCALE GENOMIC DNA]</scope>
    <source>
        <strain evidence="3">a4</strain>
    </source>
</reference>
<dbReference type="OrthoDB" id="1092431at2"/>
<dbReference type="SUPFAM" id="SSF51206">
    <property type="entry name" value="cAMP-binding domain-like"/>
    <property type="match status" value="1"/>
</dbReference>
<evidence type="ECO:0000313" key="2">
    <source>
        <dbReference type="EMBL" id="KAB1153909.1"/>
    </source>
</evidence>
<dbReference type="Proteomes" id="UP000467305">
    <property type="component" value="Unassembled WGS sequence"/>
</dbReference>
<name>A0A7J5A9T4_9FLAO</name>
<dbReference type="RefSeq" id="WP_150901029.1">
    <property type="nucleotide sequence ID" value="NZ_WAAU01000030.1"/>
</dbReference>
<dbReference type="EMBL" id="WAAU01000030">
    <property type="protein sequence ID" value="KAB1153909.1"/>
    <property type="molecule type" value="Genomic_DNA"/>
</dbReference>
<keyword evidence="3" id="KW-1185">Reference proteome</keyword>